<dbReference type="SUPFAM" id="SSF51735">
    <property type="entry name" value="NAD(P)-binding Rossmann-fold domains"/>
    <property type="match status" value="1"/>
</dbReference>
<evidence type="ECO:0000313" key="4">
    <source>
        <dbReference type="Proteomes" id="UP000567795"/>
    </source>
</evidence>
<dbReference type="EMBL" id="JACBZD010000001">
    <property type="protein sequence ID" value="NYI07194.1"/>
    <property type="molecule type" value="Genomic_DNA"/>
</dbReference>
<dbReference type="GO" id="GO:0004029">
    <property type="term" value="F:aldehyde dehydrogenase (NAD+) activity"/>
    <property type="evidence" value="ECO:0007669"/>
    <property type="project" value="TreeGrafter"/>
</dbReference>
<dbReference type="InterPro" id="IPR036291">
    <property type="entry name" value="NAD(P)-bd_dom_sf"/>
</dbReference>
<dbReference type="InterPro" id="IPR001509">
    <property type="entry name" value="Epimerase_deHydtase"/>
</dbReference>
<evidence type="ECO:0000259" key="2">
    <source>
        <dbReference type="Pfam" id="PF01370"/>
    </source>
</evidence>
<dbReference type="PANTHER" id="PTHR48079">
    <property type="entry name" value="PROTEIN YEEZ"/>
    <property type="match status" value="1"/>
</dbReference>
<dbReference type="PANTHER" id="PTHR48079:SF6">
    <property type="entry name" value="NAD(P)-BINDING DOMAIN-CONTAINING PROTEIN-RELATED"/>
    <property type="match status" value="1"/>
</dbReference>
<dbReference type="GO" id="GO:0005737">
    <property type="term" value="C:cytoplasm"/>
    <property type="evidence" value="ECO:0007669"/>
    <property type="project" value="TreeGrafter"/>
</dbReference>
<name>A0A853A2U1_9ACTN</name>
<dbReference type="InterPro" id="IPR051783">
    <property type="entry name" value="NAD(P)-dependent_oxidoreduct"/>
</dbReference>
<dbReference type="Pfam" id="PF01370">
    <property type="entry name" value="Epimerase"/>
    <property type="match status" value="2"/>
</dbReference>
<feature type="domain" description="NAD-dependent epimerase/dehydratase" evidence="2">
    <location>
        <begin position="84"/>
        <end position="217"/>
    </location>
</feature>
<feature type="domain" description="NAD-dependent epimerase/dehydratase" evidence="2">
    <location>
        <begin position="10"/>
        <end position="78"/>
    </location>
</feature>
<proteinExistence type="predicted"/>
<comment type="caution">
    <text evidence="3">The sequence shown here is derived from an EMBL/GenBank/DDBJ whole genome shotgun (WGS) entry which is preliminary data.</text>
</comment>
<dbReference type="Gene3D" id="3.40.50.720">
    <property type="entry name" value="NAD(P)-binding Rossmann-like Domain"/>
    <property type="match status" value="1"/>
</dbReference>
<dbReference type="RefSeq" id="WP_179815651.1">
    <property type="nucleotide sequence ID" value="NZ_JACBZD010000001.1"/>
</dbReference>
<keyword evidence="4" id="KW-1185">Reference proteome</keyword>
<dbReference type="AlphaFoldDB" id="A0A853A2U1"/>
<gene>
    <name evidence="3" type="ORF">FHU37_004137</name>
</gene>
<accession>A0A853A2U1</accession>
<feature type="region of interest" description="Disordered" evidence="1">
    <location>
        <begin position="317"/>
        <end position="341"/>
    </location>
</feature>
<evidence type="ECO:0000313" key="3">
    <source>
        <dbReference type="EMBL" id="NYI07194.1"/>
    </source>
</evidence>
<evidence type="ECO:0000256" key="1">
    <source>
        <dbReference type="SAM" id="MobiDB-lite"/>
    </source>
</evidence>
<protein>
    <submittedName>
        <fullName evidence="3">Nucleoside-diphosphate-sugar epimerase</fullName>
    </submittedName>
</protein>
<organism evidence="3 4">
    <name type="scientific">Allostreptomyces psammosilenae</name>
    <dbReference type="NCBI Taxonomy" id="1892865"/>
    <lineage>
        <taxon>Bacteria</taxon>
        <taxon>Bacillati</taxon>
        <taxon>Actinomycetota</taxon>
        <taxon>Actinomycetes</taxon>
        <taxon>Kitasatosporales</taxon>
        <taxon>Streptomycetaceae</taxon>
        <taxon>Allostreptomyces</taxon>
    </lineage>
</organism>
<dbReference type="Proteomes" id="UP000567795">
    <property type="component" value="Unassembled WGS sequence"/>
</dbReference>
<sequence>MTNSERDDSILVLGGSGFVGRAVAVAAADRGWPVTVFNRGRSTMPGARLPESVEVVHGDRTAPGALEELAGRRWRAVIDTWSTAPTAVRDAARALEPHADRYVYVSSCSVYEFPPPTPTDESAPVVAGSPDDADGDHYPTAKAGAELAALSAFGPERTVLARAGLIIGPWENVGRLPWWLARIARGGDVLAPGPRGSALQYVDVRDLAAWLLDAAVTDSLRGAYNVVSETGHATMEELLDACVEATGSGARLRWAEPERVLAAGVEPWNELPIWVPEGHEYRFVYEVDTTRARAAGLRCRPVAETVADTWEWLRAAGGSLPPHPRRRGRDGTTPPPIGLTPEREAALLAALDD</sequence>
<reference evidence="3 4" key="1">
    <citation type="submission" date="2020-07" db="EMBL/GenBank/DDBJ databases">
        <title>Sequencing the genomes of 1000 actinobacteria strains.</title>
        <authorList>
            <person name="Klenk H.-P."/>
        </authorList>
    </citation>
    <scope>NUCLEOTIDE SEQUENCE [LARGE SCALE GENOMIC DNA]</scope>
    <source>
        <strain evidence="3 4">DSM 42178</strain>
    </source>
</reference>